<dbReference type="GO" id="GO:0016779">
    <property type="term" value="F:nucleotidyltransferase activity"/>
    <property type="evidence" value="ECO:0007669"/>
    <property type="project" value="UniProtKB-KW"/>
</dbReference>
<proteinExistence type="inferred from homology"/>
<dbReference type="Pfam" id="PF00483">
    <property type="entry name" value="NTP_transferase"/>
    <property type="match status" value="1"/>
</dbReference>
<dbReference type="GeneID" id="111291642"/>
<gene>
    <name evidence="5" type="primary">LOC111291642</name>
</gene>
<accession>A0A6P5YFJ9</accession>
<evidence type="ECO:0000259" key="2">
    <source>
        <dbReference type="Pfam" id="PF00483"/>
    </source>
</evidence>
<name>A0A6P5YFJ9_DURZI</name>
<evidence type="ECO:0000313" key="5">
    <source>
        <dbReference type="RefSeq" id="XP_022739193.1"/>
    </source>
</evidence>
<evidence type="ECO:0000256" key="1">
    <source>
        <dbReference type="ARBA" id="ARBA00007274"/>
    </source>
</evidence>
<dbReference type="FunFam" id="2.160.10.10:FF:000030">
    <property type="entry name" value="Putative GDP-mannose pyrophosphorylase"/>
    <property type="match status" value="1"/>
</dbReference>
<organism evidence="4 5">
    <name type="scientific">Durio zibethinus</name>
    <name type="common">Durian</name>
    <dbReference type="NCBI Taxonomy" id="66656"/>
    <lineage>
        <taxon>Eukaryota</taxon>
        <taxon>Viridiplantae</taxon>
        <taxon>Streptophyta</taxon>
        <taxon>Embryophyta</taxon>
        <taxon>Tracheophyta</taxon>
        <taxon>Spermatophyta</taxon>
        <taxon>Magnoliopsida</taxon>
        <taxon>eudicotyledons</taxon>
        <taxon>Gunneridae</taxon>
        <taxon>Pentapetalae</taxon>
        <taxon>rosids</taxon>
        <taxon>malvids</taxon>
        <taxon>Malvales</taxon>
        <taxon>Malvaceae</taxon>
        <taxon>Helicteroideae</taxon>
        <taxon>Durio</taxon>
    </lineage>
</organism>
<dbReference type="FunFam" id="3.90.550.10:FF:000071">
    <property type="entry name" value="Mannose-1-phosphate guanyltransferase alpha"/>
    <property type="match status" value="1"/>
</dbReference>
<evidence type="ECO:0000313" key="4">
    <source>
        <dbReference type="Proteomes" id="UP000515121"/>
    </source>
</evidence>
<dbReference type="InterPro" id="IPR029044">
    <property type="entry name" value="Nucleotide-diphossugar_trans"/>
</dbReference>
<dbReference type="Gene3D" id="3.90.550.10">
    <property type="entry name" value="Spore Coat Polysaccharide Biosynthesis Protein SpsA, Chain A"/>
    <property type="match status" value="1"/>
</dbReference>
<dbReference type="InterPro" id="IPR050486">
    <property type="entry name" value="Mannose-1P_guanyltransferase"/>
</dbReference>
<protein>
    <submittedName>
        <fullName evidence="5">Mannose-1-phosphate guanyltransferase alpha-like isoform X3</fullName>
    </submittedName>
</protein>
<comment type="similarity">
    <text evidence="1">Belongs to the transferase hexapeptide repeat family.</text>
</comment>
<dbReference type="Gene3D" id="2.160.10.10">
    <property type="entry name" value="Hexapeptide repeat proteins"/>
    <property type="match status" value="1"/>
</dbReference>
<dbReference type="CDD" id="cd06428">
    <property type="entry name" value="M1P_guanylylT_A_like_N"/>
    <property type="match status" value="1"/>
</dbReference>
<evidence type="ECO:0000259" key="3">
    <source>
        <dbReference type="Pfam" id="PF25087"/>
    </source>
</evidence>
<dbReference type="InterPro" id="IPR056729">
    <property type="entry name" value="GMPPB_C"/>
</dbReference>
<reference evidence="5" key="1">
    <citation type="submission" date="2025-08" db="UniProtKB">
        <authorList>
            <consortium name="RefSeq"/>
        </authorList>
    </citation>
    <scope>IDENTIFICATION</scope>
    <source>
        <tissue evidence="5">Fruit stalk</tissue>
    </source>
</reference>
<sequence>MESSEEKVVAVIMVGGPTKGTRFRPLSFNTPKPLFPLAGQPMVQHPISACKRIPNLVQIFLIGFHEERDFALYVSSISNELKMPVRYLKEDKPHGSAGGLYYFRNIIMEDNPSHIFLLNCDVCCSFPLTDMLEAHKRYGGMGTVLVIKVSAESANQFGELVADPITKELLHYTEKPETFVSDLINCGVYIFTPHILTAIQEVSMHREGQANIRHLSSFETLQSPTSRALPLDFVRLDQDILSPFAGKKQLYTYETMDFWEQIKTPGMALKCSGLYLAQFRFTSSHLLAGGDGTKSASIVGDVFVHPSAKVHPTAKIGPNVSISANVRVGAGVRLISCIILDDVEVQENAVVINSIVGWKSSIGKWSRVQADGDYNAKLGITILGEAVIVEDEVVVINSIVLPNKTLNLSVQDEIIL</sequence>
<dbReference type="InterPro" id="IPR005835">
    <property type="entry name" value="NTP_transferase_dom"/>
</dbReference>
<dbReference type="RefSeq" id="XP_022739193.1">
    <property type="nucleotide sequence ID" value="XM_022883458.1"/>
</dbReference>
<dbReference type="SUPFAM" id="SSF53448">
    <property type="entry name" value="Nucleotide-diphospho-sugar transferases"/>
    <property type="match status" value="1"/>
</dbReference>
<feature type="domain" description="Nucleotidyl transferase" evidence="2">
    <location>
        <begin position="10"/>
        <end position="212"/>
    </location>
</feature>
<feature type="domain" description="Mannose-1-phosphate guanyltransferase C-terminal" evidence="3">
    <location>
        <begin position="298"/>
        <end position="415"/>
    </location>
</feature>
<dbReference type="Pfam" id="PF25087">
    <property type="entry name" value="GMPPB_C"/>
    <property type="match status" value="1"/>
</dbReference>
<keyword evidence="4" id="KW-1185">Reference proteome</keyword>
<dbReference type="AlphaFoldDB" id="A0A6P5YFJ9"/>
<dbReference type="PANTHER" id="PTHR22572">
    <property type="entry name" value="SUGAR-1-PHOSPHATE GUANYL TRANSFERASE"/>
    <property type="match status" value="1"/>
</dbReference>
<dbReference type="Proteomes" id="UP000515121">
    <property type="component" value="Unplaced"/>
</dbReference>